<name>A0A8S5S9S5_9CAUD</name>
<organism evidence="1">
    <name type="scientific">Siphoviridae sp. ct6DP12</name>
    <dbReference type="NCBI Taxonomy" id="2827782"/>
    <lineage>
        <taxon>Viruses</taxon>
        <taxon>Duplodnaviria</taxon>
        <taxon>Heunggongvirae</taxon>
        <taxon>Uroviricota</taxon>
        <taxon>Caudoviricetes</taxon>
    </lineage>
</organism>
<accession>A0A8S5S9S5</accession>
<reference evidence="1" key="1">
    <citation type="journal article" date="2021" name="Proc. Natl. Acad. Sci. U.S.A.">
        <title>A Catalog of Tens of Thousands of Viruses from Human Metagenomes Reveals Hidden Associations with Chronic Diseases.</title>
        <authorList>
            <person name="Tisza M.J."/>
            <person name="Buck C.B."/>
        </authorList>
    </citation>
    <scope>NUCLEOTIDE SEQUENCE</scope>
    <source>
        <strain evidence="1">Ct6DP12</strain>
    </source>
</reference>
<protein>
    <submittedName>
        <fullName evidence="1">Uncharacterized protein</fullName>
    </submittedName>
</protein>
<proteinExistence type="predicted"/>
<sequence length="65" mass="7654">MKELMLLEKIITKIREDATFTPEVAKEFEHLQNFSDGEFSAYTNVLEIIKTFIENERDFATDSHK</sequence>
<dbReference type="EMBL" id="BK032559">
    <property type="protein sequence ID" value="DAF47804.1"/>
    <property type="molecule type" value="Genomic_DNA"/>
</dbReference>
<evidence type="ECO:0000313" key="1">
    <source>
        <dbReference type="EMBL" id="DAF47804.1"/>
    </source>
</evidence>